<gene>
    <name evidence="8" type="primary">6035725</name>
    <name evidence="7" type="ORF">CpipJ_CPIJ004216</name>
</gene>
<dbReference type="InParanoid" id="B0WAR2"/>
<accession>B0WAR2</accession>
<dbReference type="GO" id="GO:0016042">
    <property type="term" value="P:lipid catabolic process"/>
    <property type="evidence" value="ECO:0007669"/>
    <property type="project" value="TreeGrafter"/>
</dbReference>
<feature type="chain" id="PRO_5011407729" evidence="5">
    <location>
        <begin position="20"/>
        <end position="330"/>
    </location>
</feature>
<evidence type="ECO:0000313" key="8">
    <source>
        <dbReference type="EnsemblMetazoa" id="CPIJ004216-PA"/>
    </source>
</evidence>
<evidence type="ECO:0000259" key="6">
    <source>
        <dbReference type="Pfam" id="PF00151"/>
    </source>
</evidence>
<dbReference type="AlphaFoldDB" id="B0WAR2"/>
<evidence type="ECO:0000256" key="1">
    <source>
        <dbReference type="ARBA" id="ARBA00004613"/>
    </source>
</evidence>
<protein>
    <submittedName>
        <fullName evidence="7">Lipase member I</fullName>
    </submittedName>
</protein>
<dbReference type="InterPro" id="IPR033906">
    <property type="entry name" value="Lipase_N"/>
</dbReference>
<dbReference type="Gene3D" id="3.40.50.1820">
    <property type="entry name" value="alpha/beta hydrolase"/>
    <property type="match status" value="1"/>
</dbReference>
<dbReference type="GO" id="GO:0005615">
    <property type="term" value="C:extracellular space"/>
    <property type="evidence" value="ECO:0007669"/>
    <property type="project" value="TreeGrafter"/>
</dbReference>
<dbReference type="PANTHER" id="PTHR11610:SF150">
    <property type="entry name" value="FI01825P-RELATED"/>
    <property type="match status" value="1"/>
</dbReference>
<dbReference type="VEuPathDB" id="VectorBase:CQUJHB008976"/>
<dbReference type="Proteomes" id="UP000002320">
    <property type="component" value="Unassembled WGS sequence"/>
</dbReference>
<evidence type="ECO:0000256" key="2">
    <source>
        <dbReference type="ARBA" id="ARBA00010701"/>
    </source>
</evidence>
<evidence type="ECO:0000313" key="7">
    <source>
        <dbReference type="EMBL" id="EDS41778.1"/>
    </source>
</evidence>
<comment type="subcellular location">
    <subcellularLocation>
        <location evidence="1">Secreted</location>
    </subcellularLocation>
</comment>
<dbReference type="STRING" id="7176.B0WAR2"/>
<proteinExistence type="inferred from homology"/>
<dbReference type="GO" id="GO:0016298">
    <property type="term" value="F:lipase activity"/>
    <property type="evidence" value="ECO:0007669"/>
    <property type="project" value="InterPro"/>
</dbReference>
<dbReference type="KEGG" id="cqu:CpipJ_CPIJ004216"/>
<reference evidence="7" key="1">
    <citation type="submission" date="2007-03" db="EMBL/GenBank/DDBJ databases">
        <title>Annotation of Culex pipiens quinquefasciatus.</title>
        <authorList>
            <consortium name="The Broad Institute Genome Sequencing Platform"/>
            <person name="Atkinson P.W."/>
            <person name="Hemingway J."/>
            <person name="Christensen B.M."/>
            <person name="Higgs S."/>
            <person name="Kodira C."/>
            <person name="Hannick L."/>
            <person name="Megy K."/>
            <person name="O'Leary S."/>
            <person name="Pearson M."/>
            <person name="Haas B.J."/>
            <person name="Mauceli E."/>
            <person name="Wortman J.R."/>
            <person name="Lee N.H."/>
            <person name="Guigo R."/>
            <person name="Stanke M."/>
            <person name="Alvarado L."/>
            <person name="Amedeo P."/>
            <person name="Antoine C.H."/>
            <person name="Arensburger P."/>
            <person name="Bidwell S.L."/>
            <person name="Crawford M."/>
            <person name="Camaro F."/>
            <person name="Devon K."/>
            <person name="Engels R."/>
            <person name="Hammond M."/>
            <person name="Howarth C."/>
            <person name="Koehrsen M."/>
            <person name="Lawson D."/>
            <person name="Montgomery P."/>
            <person name="Nene V."/>
            <person name="Nusbaum C."/>
            <person name="Puiu D."/>
            <person name="Romero-Severson J."/>
            <person name="Severson D.W."/>
            <person name="Shumway M."/>
            <person name="Sisk P."/>
            <person name="Stolte C."/>
            <person name="Zeng Q."/>
            <person name="Eisenstadt E."/>
            <person name="Fraser-Liggett C."/>
            <person name="Strausberg R."/>
            <person name="Galagan J."/>
            <person name="Birren B."/>
            <person name="Collins F.H."/>
        </authorList>
    </citation>
    <scope>NUCLEOTIDE SEQUENCE [LARGE SCALE GENOMIC DNA]</scope>
    <source>
        <strain evidence="7">JHB</strain>
    </source>
</reference>
<dbReference type="InterPro" id="IPR002334">
    <property type="entry name" value="Allerg_PlipaseA1"/>
</dbReference>
<dbReference type="OMA" id="HNAYMVE"/>
<evidence type="ECO:0000313" key="9">
    <source>
        <dbReference type="Proteomes" id="UP000002320"/>
    </source>
</evidence>
<dbReference type="HOGENOM" id="CLU_027171_2_0_1"/>
<feature type="signal peptide" evidence="5">
    <location>
        <begin position="1"/>
        <end position="19"/>
    </location>
</feature>
<dbReference type="EMBL" id="DS231875">
    <property type="protein sequence ID" value="EDS41778.1"/>
    <property type="molecule type" value="Genomic_DNA"/>
</dbReference>
<evidence type="ECO:0000256" key="4">
    <source>
        <dbReference type="RuleBase" id="RU004262"/>
    </source>
</evidence>
<dbReference type="EnsemblMetazoa" id="CPIJ004216-RA">
    <property type="protein sequence ID" value="CPIJ004216-PA"/>
    <property type="gene ID" value="CPIJ004216"/>
</dbReference>
<sequence>MASLELILLVLAVLGCTTAQRWQVVTDELGMPHMFGEGEQSPDLHFQPEQDIRFLLYTRANPEVPHRIANNDLGSVTSSYFNASHPTRIVIHGWLGGEVSRINRMVRTELLELGEFNVIYVDWSAANHPDYRVSRRLVYPTGIATSNLIDFLARTSGLRRDTVAIVGHSLGAHVAGNAGKGQNGRLPTIIGLDPALPFFSGEDTIDRIRDTDAEYVEIIHTNGGVMGFMEPIGDADFYPNWGRIQPGCGVDIDGGCAHARAVDYFVESLWSRVGFVSTQCDSFQEIRTGLCPGTGITSKMGGEPPNQGSEASRGAFYVETASGRPFITGC</sequence>
<dbReference type="PRINTS" id="PR00825">
    <property type="entry name" value="DOLALLERGEN"/>
</dbReference>
<dbReference type="FunFam" id="3.40.50.1820:FF:000076">
    <property type="entry name" value="phospholipase A1"/>
    <property type="match status" value="1"/>
</dbReference>
<dbReference type="OrthoDB" id="199913at2759"/>
<organism>
    <name type="scientific">Culex quinquefasciatus</name>
    <name type="common">Southern house mosquito</name>
    <name type="synonym">Culex pungens</name>
    <dbReference type="NCBI Taxonomy" id="7176"/>
    <lineage>
        <taxon>Eukaryota</taxon>
        <taxon>Metazoa</taxon>
        <taxon>Ecdysozoa</taxon>
        <taxon>Arthropoda</taxon>
        <taxon>Hexapoda</taxon>
        <taxon>Insecta</taxon>
        <taxon>Pterygota</taxon>
        <taxon>Neoptera</taxon>
        <taxon>Endopterygota</taxon>
        <taxon>Diptera</taxon>
        <taxon>Nematocera</taxon>
        <taxon>Culicoidea</taxon>
        <taxon>Culicidae</taxon>
        <taxon>Culicinae</taxon>
        <taxon>Culicini</taxon>
        <taxon>Culex</taxon>
        <taxon>Culex</taxon>
    </lineage>
</organism>
<dbReference type="InterPro" id="IPR029058">
    <property type="entry name" value="AB_hydrolase_fold"/>
</dbReference>
<dbReference type="Pfam" id="PF00151">
    <property type="entry name" value="Lipase"/>
    <property type="match status" value="1"/>
</dbReference>
<dbReference type="VEuPathDB" id="VectorBase:CPIJ004216"/>
<reference evidence="8" key="2">
    <citation type="submission" date="2021-02" db="UniProtKB">
        <authorList>
            <consortium name="EnsemblMetazoa"/>
        </authorList>
    </citation>
    <scope>IDENTIFICATION</scope>
    <source>
        <strain evidence="8">JHB</strain>
    </source>
</reference>
<dbReference type="CDD" id="cd00707">
    <property type="entry name" value="Pancreat_lipase_like"/>
    <property type="match status" value="1"/>
</dbReference>
<dbReference type="eggNOG" id="ENOG502R63T">
    <property type="taxonomic scope" value="Eukaryota"/>
</dbReference>
<dbReference type="InterPro" id="IPR000734">
    <property type="entry name" value="TAG_lipase"/>
</dbReference>
<dbReference type="PANTHER" id="PTHR11610">
    <property type="entry name" value="LIPASE"/>
    <property type="match status" value="1"/>
</dbReference>
<dbReference type="InterPro" id="IPR013818">
    <property type="entry name" value="Lipase"/>
</dbReference>
<dbReference type="GO" id="GO:0017171">
    <property type="term" value="F:serine hydrolase activity"/>
    <property type="evidence" value="ECO:0007669"/>
    <property type="project" value="TreeGrafter"/>
</dbReference>
<name>B0WAR2_CULQU</name>
<comment type="similarity">
    <text evidence="2 4">Belongs to the AB hydrolase superfamily. Lipase family.</text>
</comment>
<evidence type="ECO:0000256" key="3">
    <source>
        <dbReference type="ARBA" id="ARBA00022525"/>
    </source>
</evidence>
<dbReference type="PRINTS" id="PR00821">
    <property type="entry name" value="TAGLIPASE"/>
</dbReference>
<dbReference type="SUPFAM" id="SSF53474">
    <property type="entry name" value="alpha/beta-Hydrolases"/>
    <property type="match status" value="1"/>
</dbReference>
<feature type="domain" description="Lipase" evidence="6">
    <location>
        <begin position="49"/>
        <end position="326"/>
    </location>
</feature>
<keyword evidence="3" id="KW-0964">Secreted</keyword>
<evidence type="ECO:0000256" key="5">
    <source>
        <dbReference type="SAM" id="SignalP"/>
    </source>
</evidence>
<keyword evidence="9" id="KW-1185">Reference proteome</keyword>
<keyword evidence="5" id="KW-0732">Signal</keyword>